<keyword evidence="1" id="KW-0472">Membrane</keyword>
<feature type="transmembrane region" description="Helical" evidence="1">
    <location>
        <begin position="166"/>
        <end position="186"/>
    </location>
</feature>
<sequence length="399" mass="46384">MPFLKVDFHSHDSNDYIQRHVHAQFVRFFRPVHILLAFLCCRIPCMRQRNRRRRWISECHKYFFCLLHNPPQVIITILQLQGVLNLVFLIYWDRYMVGDKLRQRLQDTTTGFGVVKRKSLLNNIHLGAIICGSFITILMVTYKVARIIAEDCLSIMKISFNSNFSQYLQWLSISIFVYVAFTYPAIYAEVCSFISIVCAEYRALNDDFVDDCNTYQLAVIRHYVRAHWKMSQTHALFIRSVSLWMSFHLITSSSSCIFLYRSVSNSSDQLLSLEPIVLTVLICTLLLIAIAILQIISSMIICLLFAHNISHFRYILVALIAGSSVLQEQAYSVAIAYINHLYRYRTGISFFEITIIDKKFIEQVTAFILLISAMYYFNDFNKYSSNACSKTLSLLKDLT</sequence>
<organism evidence="4">
    <name type="scientific">Thelazia callipaeda</name>
    <name type="common">Oriental eyeworm</name>
    <name type="synonym">Parasitic nematode</name>
    <dbReference type="NCBI Taxonomy" id="103827"/>
    <lineage>
        <taxon>Eukaryota</taxon>
        <taxon>Metazoa</taxon>
        <taxon>Ecdysozoa</taxon>
        <taxon>Nematoda</taxon>
        <taxon>Chromadorea</taxon>
        <taxon>Rhabditida</taxon>
        <taxon>Spirurina</taxon>
        <taxon>Spiruromorpha</taxon>
        <taxon>Thelazioidea</taxon>
        <taxon>Thelaziidae</taxon>
        <taxon>Thelazia</taxon>
    </lineage>
</organism>
<feature type="transmembrane region" description="Helical" evidence="1">
    <location>
        <begin position="243"/>
        <end position="263"/>
    </location>
</feature>
<protein>
    <submittedName>
        <fullName evidence="4">Gustatory receptor</fullName>
    </submittedName>
</protein>
<gene>
    <name evidence="2" type="ORF">TCLT_LOCUS1651</name>
</gene>
<dbReference type="WBParaSite" id="TCLT_0000165001-mRNA-1">
    <property type="protein sequence ID" value="TCLT_0000165001-mRNA-1"/>
    <property type="gene ID" value="TCLT_0000165001"/>
</dbReference>
<evidence type="ECO:0000313" key="2">
    <source>
        <dbReference type="EMBL" id="VDM97205.1"/>
    </source>
</evidence>
<reference evidence="2 3" key="2">
    <citation type="submission" date="2018-11" db="EMBL/GenBank/DDBJ databases">
        <authorList>
            <consortium name="Pathogen Informatics"/>
        </authorList>
    </citation>
    <scope>NUCLEOTIDE SEQUENCE [LARGE SCALE GENOMIC DNA]</scope>
</reference>
<feature type="transmembrane region" description="Helical" evidence="1">
    <location>
        <begin position="73"/>
        <end position="92"/>
    </location>
</feature>
<evidence type="ECO:0000256" key="1">
    <source>
        <dbReference type="SAM" id="Phobius"/>
    </source>
</evidence>
<evidence type="ECO:0000313" key="4">
    <source>
        <dbReference type="WBParaSite" id="TCLT_0000165001-mRNA-1"/>
    </source>
</evidence>
<dbReference type="AlphaFoldDB" id="A0A0N5CN99"/>
<reference evidence="4" key="1">
    <citation type="submission" date="2017-02" db="UniProtKB">
        <authorList>
            <consortium name="WormBaseParasite"/>
        </authorList>
    </citation>
    <scope>IDENTIFICATION</scope>
</reference>
<evidence type="ECO:0000313" key="3">
    <source>
        <dbReference type="Proteomes" id="UP000276776"/>
    </source>
</evidence>
<name>A0A0N5CN99_THECL</name>
<keyword evidence="1" id="KW-0812">Transmembrane</keyword>
<dbReference type="OrthoDB" id="5917644at2759"/>
<feature type="transmembrane region" description="Helical" evidence="1">
    <location>
        <begin position="360"/>
        <end position="377"/>
    </location>
</feature>
<feature type="transmembrane region" description="Helical" evidence="1">
    <location>
        <begin position="275"/>
        <end position="306"/>
    </location>
</feature>
<dbReference type="OMA" id="ICRQASY"/>
<proteinExistence type="predicted"/>
<keyword evidence="1" id="KW-1133">Transmembrane helix</keyword>
<feature type="transmembrane region" description="Helical" evidence="1">
    <location>
        <begin position="124"/>
        <end position="145"/>
    </location>
</feature>
<keyword evidence="3" id="KW-1185">Reference proteome</keyword>
<dbReference type="EMBL" id="UYYF01000232">
    <property type="protein sequence ID" value="VDM97205.1"/>
    <property type="molecule type" value="Genomic_DNA"/>
</dbReference>
<accession>A0A0N5CN99</accession>
<dbReference type="Proteomes" id="UP000276776">
    <property type="component" value="Unassembled WGS sequence"/>
</dbReference>